<dbReference type="RefSeq" id="WP_065157917.1">
    <property type="nucleotide sequence ID" value="NZ_LZLQ01000038.1"/>
</dbReference>
<dbReference type="GO" id="GO:0003677">
    <property type="term" value="F:DNA binding"/>
    <property type="evidence" value="ECO:0007669"/>
    <property type="project" value="UniProtKB-KW"/>
</dbReference>
<proteinExistence type="predicted"/>
<dbReference type="Proteomes" id="UP000093629">
    <property type="component" value="Unassembled WGS sequence"/>
</dbReference>
<evidence type="ECO:0000313" key="3">
    <source>
        <dbReference type="EMBL" id="OBK17913.1"/>
    </source>
</evidence>
<keyword evidence="4" id="KW-1185">Reference proteome</keyword>
<gene>
    <name evidence="3" type="ORF">A5636_22090</name>
</gene>
<dbReference type="EMBL" id="LZLQ01000038">
    <property type="protein sequence ID" value="OBK17913.1"/>
    <property type="molecule type" value="Genomic_DNA"/>
</dbReference>
<dbReference type="InterPro" id="IPR002878">
    <property type="entry name" value="ChsH2_C"/>
</dbReference>
<dbReference type="InterPro" id="IPR052513">
    <property type="entry name" value="Thioester_dehydratase-like"/>
</dbReference>
<name>A0A1A3N6Y1_MYCAS</name>
<reference evidence="3 4" key="1">
    <citation type="submission" date="2016-06" db="EMBL/GenBank/DDBJ databases">
        <authorList>
            <person name="Kjaerup R.B."/>
            <person name="Dalgaard T.S."/>
            <person name="Juul-Madsen H.R."/>
        </authorList>
    </citation>
    <scope>NUCLEOTIDE SEQUENCE [LARGE SCALE GENOMIC DNA]</scope>
    <source>
        <strain evidence="3 4">1245139.5</strain>
    </source>
</reference>
<dbReference type="Pfam" id="PF12172">
    <property type="entry name" value="zf-ChsH2"/>
    <property type="match status" value="1"/>
</dbReference>
<feature type="domain" description="ChsH2 rubredoxin-like zinc ribbon" evidence="2">
    <location>
        <begin position="20"/>
        <end position="55"/>
    </location>
</feature>
<keyword evidence="3" id="KW-0238">DNA-binding</keyword>
<dbReference type="AlphaFoldDB" id="A0A1A3N6Y1"/>
<comment type="caution">
    <text evidence="3">The sequence shown here is derived from an EMBL/GenBank/DDBJ whole genome shotgun (WGS) entry which is preliminary data.</text>
</comment>
<dbReference type="PANTHER" id="PTHR34075:SF5">
    <property type="entry name" value="BLR3430 PROTEIN"/>
    <property type="match status" value="1"/>
</dbReference>
<dbReference type="OrthoDB" id="7470921at2"/>
<protein>
    <submittedName>
        <fullName evidence="3">DNA-binding protein</fullName>
    </submittedName>
</protein>
<dbReference type="InterPro" id="IPR012340">
    <property type="entry name" value="NA-bd_OB-fold"/>
</dbReference>
<sequence>MDVPVGANRPTIDCDSESWWQAIQDRRLMINACSGCGQNSLYVRPFCPHCWSEDVALAPASGRARLYTWTVVHQNAAPFDTRTPYVVAMVDLTEGPRLMTVIEGCADESLCADMELTIAFRDDGDGFIVPFFRPVAAGVEQG</sequence>
<accession>A0A1A3N6Y1</accession>
<evidence type="ECO:0000259" key="1">
    <source>
        <dbReference type="Pfam" id="PF01796"/>
    </source>
</evidence>
<dbReference type="PANTHER" id="PTHR34075">
    <property type="entry name" value="BLR3430 PROTEIN"/>
    <property type="match status" value="1"/>
</dbReference>
<dbReference type="Gene3D" id="6.10.30.10">
    <property type="match status" value="1"/>
</dbReference>
<organism evidence="3 4">
    <name type="scientific">Mycobacterium asiaticum</name>
    <dbReference type="NCBI Taxonomy" id="1790"/>
    <lineage>
        <taxon>Bacteria</taxon>
        <taxon>Bacillati</taxon>
        <taxon>Actinomycetota</taxon>
        <taxon>Actinomycetes</taxon>
        <taxon>Mycobacteriales</taxon>
        <taxon>Mycobacteriaceae</taxon>
        <taxon>Mycobacterium</taxon>
    </lineage>
</organism>
<dbReference type="Pfam" id="PF01796">
    <property type="entry name" value="OB_ChsH2_C"/>
    <property type="match status" value="1"/>
</dbReference>
<dbReference type="InterPro" id="IPR022002">
    <property type="entry name" value="ChsH2_Znr"/>
</dbReference>
<feature type="domain" description="ChsH2 C-terminal OB-fold" evidence="1">
    <location>
        <begin position="59"/>
        <end position="121"/>
    </location>
</feature>
<evidence type="ECO:0000313" key="4">
    <source>
        <dbReference type="Proteomes" id="UP000093629"/>
    </source>
</evidence>
<evidence type="ECO:0000259" key="2">
    <source>
        <dbReference type="Pfam" id="PF12172"/>
    </source>
</evidence>
<dbReference type="SUPFAM" id="SSF50249">
    <property type="entry name" value="Nucleic acid-binding proteins"/>
    <property type="match status" value="1"/>
</dbReference>